<dbReference type="CDD" id="cd01983">
    <property type="entry name" value="SIMIBI"/>
    <property type="match status" value="1"/>
</dbReference>
<evidence type="ECO:0000313" key="1">
    <source>
        <dbReference type="EMBL" id="MDF9407984.1"/>
    </source>
</evidence>
<dbReference type="EMBL" id="JAKOAV010000008">
    <property type="protein sequence ID" value="MDF9407984.1"/>
    <property type="molecule type" value="Genomic_DNA"/>
</dbReference>
<dbReference type="AlphaFoldDB" id="A0A9X4H7T9"/>
<comment type="caution">
    <text evidence="1">The sequence shown here is derived from an EMBL/GenBank/DDBJ whole genome shotgun (WGS) entry which is preliminary data.</text>
</comment>
<dbReference type="InterPro" id="IPR027417">
    <property type="entry name" value="P-loop_NTPase"/>
</dbReference>
<reference evidence="1" key="1">
    <citation type="submission" date="2022-02" db="EMBL/GenBank/DDBJ databases">
        <authorList>
            <person name="Leng L."/>
        </authorList>
    </citation>
    <scope>NUCLEOTIDE SEQUENCE</scope>
    <source>
        <strain evidence="1">JI</strain>
    </source>
</reference>
<proteinExistence type="predicted"/>
<protein>
    <submittedName>
        <fullName evidence="1">PRK06851 family protein</fullName>
    </submittedName>
</protein>
<dbReference type="RefSeq" id="WP_277443249.1">
    <property type="nucleotide sequence ID" value="NZ_JAKOAV010000008.1"/>
</dbReference>
<name>A0A9X4H7T9_9FIRM</name>
<sequence length="374" mass="41619">MANGKLTKLFPGGNTSRGFYSFYNYIIENDATRIFILKGGPGVGKSTFMRNIGQTMLEKGFDVEYHCCSSDNDSLDGICIPAVRVAMIDGTAPHVVDPKNPGAVDEIIHLGDFWDEEKMQAVKQQVLQSNARVGRLFKIAYNQLAEAKVIKDELDSYLEEAANRSRVHETAWKIIKSVTEDAPVQYEREPKDRHLFATAFTPGGQWHYLDTILQDVKKLYLVTGDATSLTSYVVGAVAKAAHTRGLDTSVFHCPLAPDNIDLVLIPQQGCAVMKDIPGIEFKAQNVPSITKVKLYNLNQYLNESILTVYDSEIDSAQKRLSAAINRAISYIAKAKAEHDHMETYYIPAMNFDAINAKRDEILARVLKYAEESGS</sequence>
<dbReference type="Proteomes" id="UP001154312">
    <property type="component" value="Unassembled WGS sequence"/>
</dbReference>
<evidence type="ECO:0000313" key="2">
    <source>
        <dbReference type="Proteomes" id="UP001154312"/>
    </source>
</evidence>
<dbReference type="SUPFAM" id="SSF52540">
    <property type="entry name" value="P-loop containing nucleoside triphosphate hydrolases"/>
    <property type="match status" value="1"/>
</dbReference>
<organism evidence="1 2">
    <name type="scientific">Pelotomaculum isophthalicicum JI</name>
    <dbReference type="NCBI Taxonomy" id="947010"/>
    <lineage>
        <taxon>Bacteria</taxon>
        <taxon>Bacillati</taxon>
        <taxon>Bacillota</taxon>
        <taxon>Clostridia</taxon>
        <taxon>Eubacteriales</taxon>
        <taxon>Desulfotomaculaceae</taxon>
        <taxon>Pelotomaculum</taxon>
    </lineage>
</organism>
<accession>A0A9X4H7T9</accession>
<keyword evidence="2" id="KW-1185">Reference proteome</keyword>
<gene>
    <name evidence="1" type="ORF">L7E55_06360</name>
</gene>